<dbReference type="InterPro" id="IPR021820">
    <property type="entry name" value="S-locus_recpt_kinase_C"/>
</dbReference>
<dbReference type="InterPro" id="IPR036426">
    <property type="entry name" value="Bulb-type_lectin_dom_sf"/>
</dbReference>
<feature type="compositionally biased region" description="Polar residues" evidence="3">
    <location>
        <begin position="287"/>
        <end position="298"/>
    </location>
</feature>
<keyword evidence="1" id="KW-0732">Signal</keyword>
<name>A0AAN8Z340_9MAGN</name>
<reference evidence="5 6" key="1">
    <citation type="submission" date="2023-12" db="EMBL/GenBank/DDBJ databases">
        <title>A high-quality genome assembly for Dillenia turbinata (Dilleniales).</title>
        <authorList>
            <person name="Chanderbali A."/>
        </authorList>
    </citation>
    <scope>NUCLEOTIDE SEQUENCE [LARGE SCALE GENOMIC DNA]</scope>
    <source>
        <strain evidence="5">LSX21</strain>
        <tissue evidence="5">Leaf</tissue>
    </source>
</reference>
<evidence type="ECO:0000256" key="3">
    <source>
        <dbReference type="SAM" id="MobiDB-lite"/>
    </source>
</evidence>
<dbReference type="FunFam" id="1.10.510.10:FF:001722">
    <property type="entry name" value="G-type lectin S-receptor-like serine/threonine-protein kinase B120"/>
    <property type="match status" value="1"/>
</dbReference>
<organism evidence="5 6">
    <name type="scientific">Dillenia turbinata</name>
    <dbReference type="NCBI Taxonomy" id="194707"/>
    <lineage>
        <taxon>Eukaryota</taxon>
        <taxon>Viridiplantae</taxon>
        <taxon>Streptophyta</taxon>
        <taxon>Embryophyta</taxon>
        <taxon>Tracheophyta</taxon>
        <taxon>Spermatophyta</taxon>
        <taxon>Magnoliopsida</taxon>
        <taxon>eudicotyledons</taxon>
        <taxon>Gunneridae</taxon>
        <taxon>Pentapetalae</taxon>
        <taxon>Dilleniales</taxon>
        <taxon>Dilleniaceae</taxon>
        <taxon>Dillenia</taxon>
    </lineage>
</organism>
<proteinExistence type="predicted"/>
<accession>A0AAN8Z340</accession>
<keyword evidence="6" id="KW-1185">Reference proteome</keyword>
<dbReference type="Gene3D" id="1.10.510.10">
    <property type="entry name" value="Transferase(Phosphotransferase) domain 1"/>
    <property type="match status" value="1"/>
</dbReference>
<dbReference type="Pfam" id="PF01453">
    <property type="entry name" value="B_lectin"/>
    <property type="match status" value="1"/>
</dbReference>
<feature type="region of interest" description="Disordered" evidence="3">
    <location>
        <begin position="269"/>
        <end position="298"/>
    </location>
</feature>
<dbReference type="GO" id="GO:0004674">
    <property type="term" value="F:protein serine/threonine kinase activity"/>
    <property type="evidence" value="ECO:0007669"/>
    <property type="project" value="InterPro"/>
</dbReference>
<dbReference type="FunFam" id="2.90.10.10:FF:000005">
    <property type="entry name" value="G-type lectin S-receptor-like serine/threonine-protein kinase"/>
    <property type="match status" value="1"/>
</dbReference>
<evidence type="ECO:0000256" key="1">
    <source>
        <dbReference type="ARBA" id="ARBA00022729"/>
    </source>
</evidence>
<dbReference type="PANTHER" id="PTHR27006">
    <property type="entry name" value="PROMASTIGOTE SURFACE ANTIGEN PROTEIN PSA"/>
    <property type="match status" value="1"/>
</dbReference>
<dbReference type="AlphaFoldDB" id="A0AAN8Z340"/>
<dbReference type="Proteomes" id="UP001370490">
    <property type="component" value="Unassembled WGS sequence"/>
</dbReference>
<comment type="caution">
    <text evidence="5">The sequence shown here is derived from an EMBL/GenBank/DDBJ whole genome shotgun (WGS) entry which is preliminary data.</text>
</comment>
<dbReference type="SUPFAM" id="SSF51110">
    <property type="entry name" value="alpha-D-mannose-specific plant lectins"/>
    <property type="match status" value="1"/>
</dbReference>
<protein>
    <submittedName>
        <fullName evidence="5">Bulb-type lectin domain</fullName>
    </submittedName>
</protein>
<dbReference type="SMART" id="SM00108">
    <property type="entry name" value="B_lectin"/>
    <property type="match status" value="1"/>
</dbReference>
<sequence length="298" mass="32592">MRWCIDILSVLVFTQLTSLFPVFTFGDRIVPGESLTPNQTIVSAGATFALGFFTPGNSSQSYVGIWYNNISQQTVIWVANREYPLAQNPKNSFTVGSDGNFVVLDGEGNAVWSSNVSTSNFADNSTVGTLLDSGNLVLGVDNDENIFGYMSPEYALDGQFSEKSDIFSFGVLLIEIVSGRRNIGFYRPEICQTLLGRAWELWNGGRVLELLDPSIRDTCSSDEVSRCVHVGLLCVQDSPIDRPSMSSIIFMLGSDSMSLPSAKEPLFATQRTRKDAGSSSTYSSASKNEMTITLLESR</sequence>
<dbReference type="InterPro" id="IPR001480">
    <property type="entry name" value="Bulb-type_lectin_dom"/>
</dbReference>
<evidence type="ECO:0000313" key="6">
    <source>
        <dbReference type="Proteomes" id="UP001370490"/>
    </source>
</evidence>
<keyword evidence="2" id="KW-0325">Glycoprotein</keyword>
<evidence type="ECO:0000259" key="4">
    <source>
        <dbReference type="PROSITE" id="PS50927"/>
    </source>
</evidence>
<dbReference type="PROSITE" id="PS50927">
    <property type="entry name" value="BULB_LECTIN"/>
    <property type="match status" value="1"/>
</dbReference>
<gene>
    <name evidence="5" type="ORF">RJ641_017355</name>
</gene>
<feature type="domain" description="Bulb-type lectin" evidence="4">
    <location>
        <begin position="26"/>
        <end position="151"/>
    </location>
</feature>
<evidence type="ECO:0000256" key="2">
    <source>
        <dbReference type="ARBA" id="ARBA00023180"/>
    </source>
</evidence>
<dbReference type="Gene3D" id="2.90.10.10">
    <property type="entry name" value="Bulb-type lectin domain"/>
    <property type="match status" value="1"/>
</dbReference>
<dbReference type="EMBL" id="JBAMMX010000022">
    <property type="protein sequence ID" value="KAK6918933.1"/>
    <property type="molecule type" value="Genomic_DNA"/>
</dbReference>
<evidence type="ECO:0000313" key="5">
    <source>
        <dbReference type="EMBL" id="KAK6918933.1"/>
    </source>
</evidence>
<dbReference type="Pfam" id="PF11883">
    <property type="entry name" value="DUF3403"/>
    <property type="match status" value="1"/>
</dbReference>
<dbReference type="InterPro" id="IPR011009">
    <property type="entry name" value="Kinase-like_dom_sf"/>
</dbReference>
<dbReference type="SUPFAM" id="SSF56112">
    <property type="entry name" value="Protein kinase-like (PK-like)"/>
    <property type="match status" value="1"/>
</dbReference>
<dbReference type="CDD" id="cd00028">
    <property type="entry name" value="B_lectin"/>
    <property type="match status" value="1"/>
</dbReference>
<dbReference type="PANTHER" id="PTHR27006:SF586">
    <property type="entry name" value="CYSTEINE-RICH RECEPTOR-LIKE PROTEIN KINASE 10"/>
    <property type="match status" value="1"/>
</dbReference>